<reference evidence="6" key="1">
    <citation type="submission" date="2022-07" db="EMBL/GenBank/DDBJ databases">
        <title>Draft genome sequence of Zalerion maritima ATCC 34329, a (micro)plastics degrading marine fungus.</title>
        <authorList>
            <person name="Paco A."/>
            <person name="Goncalves M.F.M."/>
            <person name="Rocha-Santos T.A.P."/>
            <person name="Alves A."/>
        </authorList>
    </citation>
    <scope>NUCLEOTIDE SEQUENCE</scope>
    <source>
        <strain evidence="6">ATCC 34329</strain>
    </source>
</reference>
<comment type="caution">
    <text evidence="6">The sequence shown here is derived from an EMBL/GenBank/DDBJ whole genome shotgun (WGS) entry which is preliminary data.</text>
</comment>
<dbReference type="InterPro" id="IPR002893">
    <property type="entry name" value="Znf_MYND"/>
</dbReference>
<gene>
    <name evidence="6" type="ORF">MKZ38_000740</name>
</gene>
<evidence type="ECO:0000256" key="4">
    <source>
        <dbReference type="SAM" id="MobiDB-lite"/>
    </source>
</evidence>
<dbReference type="Proteomes" id="UP001201980">
    <property type="component" value="Unassembled WGS sequence"/>
</dbReference>
<organism evidence="6 7">
    <name type="scientific">Zalerion maritima</name>
    <dbReference type="NCBI Taxonomy" id="339359"/>
    <lineage>
        <taxon>Eukaryota</taxon>
        <taxon>Fungi</taxon>
        <taxon>Dikarya</taxon>
        <taxon>Ascomycota</taxon>
        <taxon>Pezizomycotina</taxon>
        <taxon>Sordariomycetes</taxon>
        <taxon>Lulworthiomycetidae</taxon>
        <taxon>Lulworthiales</taxon>
        <taxon>Lulworthiaceae</taxon>
        <taxon>Zalerion</taxon>
    </lineage>
</organism>
<keyword evidence="2" id="KW-0863">Zinc-finger</keyword>
<evidence type="ECO:0000313" key="7">
    <source>
        <dbReference type="Proteomes" id="UP001201980"/>
    </source>
</evidence>
<feature type="domain" description="MYND-type" evidence="5">
    <location>
        <begin position="112"/>
        <end position="140"/>
    </location>
</feature>
<dbReference type="AlphaFoldDB" id="A0AAD5WU87"/>
<feature type="compositionally biased region" description="Low complexity" evidence="4">
    <location>
        <begin position="89"/>
        <end position="107"/>
    </location>
</feature>
<dbReference type="EMBL" id="JAKWBI020000117">
    <property type="protein sequence ID" value="KAJ2902274.1"/>
    <property type="molecule type" value="Genomic_DNA"/>
</dbReference>
<name>A0AAD5WU87_9PEZI</name>
<keyword evidence="3" id="KW-0862">Zinc</keyword>
<dbReference type="GO" id="GO:0008270">
    <property type="term" value="F:zinc ion binding"/>
    <property type="evidence" value="ECO:0007669"/>
    <property type="project" value="UniProtKB-KW"/>
</dbReference>
<sequence length="140" mass="15269">MVEACQLDIGDEELVLWKQVMPALIERCRTWEHNPQNCRRGHGLDDFVAIPDWSTAAKYATRIALNPTFGAPIVEEGHPDLRDVLRQTSLESSSEARSDSVSSSQGGPSYWKCGATGGRGGGDLMSCSRCKTISYCSADC</sequence>
<keyword evidence="1" id="KW-0479">Metal-binding</keyword>
<proteinExistence type="predicted"/>
<evidence type="ECO:0000256" key="2">
    <source>
        <dbReference type="ARBA" id="ARBA00022771"/>
    </source>
</evidence>
<evidence type="ECO:0000259" key="5">
    <source>
        <dbReference type="Pfam" id="PF01753"/>
    </source>
</evidence>
<evidence type="ECO:0000313" key="6">
    <source>
        <dbReference type="EMBL" id="KAJ2902274.1"/>
    </source>
</evidence>
<keyword evidence="7" id="KW-1185">Reference proteome</keyword>
<dbReference type="Pfam" id="PF01753">
    <property type="entry name" value="zf-MYND"/>
    <property type="match status" value="1"/>
</dbReference>
<evidence type="ECO:0000256" key="1">
    <source>
        <dbReference type="ARBA" id="ARBA00022723"/>
    </source>
</evidence>
<accession>A0AAD5WU87</accession>
<protein>
    <recommendedName>
        <fullName evidence="5">MYND-type domain-containing protein</fullName>
    </recommendedName>
</protein>
<evidence type="ECO:0000256" key="3">
    <source>
        <dbReference type="ARBA" id="ARBA00022833"/>
    </source>
</evidence>
<feature type="region of interest" description="Disordered" evidence="4">
    <location>
        <begin position="87"/>
        <end position="107"/>
    </location>
</feature>